<feature type="transmembrane region" description="Helical" evidence="8">
    <location>
        <begin position="138"/>
        <end position="160"/>
    </location>
</feature>
<keyword evidence="11" id="KW-1185">Reference proteome</keyword>
<dbReference type="InterPro" id="IPR011701">
    <property type="entry name" value="MFS"/>
</dbReference>
<evidence type="ECO:0000256" key="6">
    <source>
        <dbReference type="ARBA" id="ARBA00022989"/>
    </source>
</evidence>
<dbReference type="CDD" id="cd17320">
    <property type="entry name" value="MFS_MdfA_MDR_like"/>
    <property type="match status" value="1"/>
</dbReference>
<evidence type="ECO:0000313" key="10">
    <source>
        <dbReference type="EMBL" id="AYG78133.1"/>
    </source>
</evidence>
<evidence type="ECO:0000256" key="8">
    <source>
        <dbReference type="SAM" id="Phobius"/>
    </source>
</evidence>
<dbReference type="Proteomes" id="UP000271554">
    <property type="component" value="Chromosome"/>
</dbReference>
<dbReference type="FunFam" id="1.20.1720.10:FF:000005">
    <property type="entry name" value="Bcr/CflA family efflux transporter"/>
    <property type="match status" value="1"/>
</dbReference>
<dbReference type="InterPro" id="IPR036259">
    <property type="entry name" value="MFS_trans_sf"/>
</dbReference>
<gene>
    <name evidence="10" type="primary">bcr_1</name>
    <name evidence="10" type="ORF">DWB77_00240</name>
</gene>
<dbReference type="PANTHER" id="PTHR23502:SF132">
    <property type="entry name" value="POLYAMINE TRANSPORTER 2-RELATED"/>
    <property type="match status" value="1"/>
</dbReference>
<feature type="transmembrane region" description="Helical" evidence="8">
    <location>
        <begin position="347"/>
        <end position="366"/>
    </location>
</feature>
<feature type="transmembrane region" description="Helical" evidence="8">
    <location>
        <begin position="220"/>
        <end position="243"/>
    </location>
</feature>
<dbReference type="InterPro" id="IPR001958">
    <property type="entry name" value="Tet-R_TetA/multi-R_MdtG-like"/>
</dbReference>
<proteinExistence type="inferred from homology"/>
<evidence type="ECO:0000256" key="1">
    <source>
        <dbReference type="ARBA" id="ARBA00004651"/>
    </source>
</evidence>
<dbReference type="KEGG" id="shun:DWB77_00240"/>
<feature type="transmembrane region" description="Helical" evidence="8">
    <location>
        <begin position="311"/>
        <end position="335"/>
    </location>
</feature>
<keyword evidence="4" id="KW-1003">Cell membrane</keyword>
<evidence type="ECO:0000256" key="3">
    <source>
        <dbReference type="ARBA" id="ARBA00022448"/>
    </source>
</evidence>
<feature type="transmembrane region" description="Helical" evidence="8">
    <location>
        <begin position="249"/>
        <end position="272"/>
    </location>
</feature>
<comment type="similarity">
    <text evidence="2">Belongs to the major facilitator superfamily. Bcr/CmlA family.</text>
</comment>
<feature type="domain" description="Major facilitator superfamily (MFS) profile" evidence="9">
    <location>
        <begin position="14"/>
        <end position="401"/>
    </location>
</feature>
<dbReference type="PROSITE" id="PS50850">
    <property type="entry name" value="MFS"/>
    <property type="match status" value="1"/>
</dbReference>
<reference evidence="10 11" key="1">
    <citation type="submission" date="2018-10" db="EMBL/GenBank/DDBJ databases">
        <title>Relationship between Morphology and Antimicrobial Activity in Streptomyces.</title>
        <authorList>
            <person name="Kang H.J."/>
            <person name="Kim S.B."/>
        </authorList>
    </citation>
    <scope>NUCLEOTIDE SEQUENCE [LARGE SCALE GENOMIC DNA]</scope>
    <source>
        <strain evidence="10 11">BH38</strain>
    </source>
</reference>
<dbReference type="InterPro" id="IPR020846">
    <property type="entry name" value="MFS_dom"/>
</dbReference>
<dbReference type="AlphaFoldDB" id="A0A387H7K7"/>
<evidence type="ECO:0000256" key="5">
    <source>
        <dbReference type="ARBA" id="ARBA00022692"/>
    </source>
</evidence>
<feature type="transmembrane region" description="Helical" evidence="8">
    <location>
        <begin position="284"/>
        <end position="305"/>
    </location>
</feature>
<feature type="transmembrane region" description="Helical" evidence="8">
    <location>
        <begin position="106"/>
        <end position="126"/>
    </location>
</feature>
<keyword evidence="6 8" id="KW-1133">Transmembrane helix</keyword>
<keyword evidence="7 8" id="KW-0472">Membrane</keyword>
<dbReference type="EMBL" id="CP032698">
    <property type="protein sequence ID" value="AYG78133.1"/>
    <property type="molecule type" value="Genomic_DNA"/>
</dbReference>
<dbReference type="GO" id="GO:0005886">
    <property type="term" value="C:plasma membrane"/>
    <property type="evidence" value="ECO:0007669"/>
    <property type="project" value="UniProtKB-SubCell"/>
</dbReference>
<dbReference type="PANTHER" id="PTHR23502">
    <property type="entry name" value="MAJOR FACILITATOR SUPERFAMILY"/>
    <property type="match status" value="1"/>
</dbReference>
<dbReference type="PRINTS" id="PR01035">
    <property type="entry name" value="TCRTETA"/>
</dbReference>
<comment type="subcellular location">
    <subcellularLocation>
        <location evidence="1">Cell membrane</location>
        <topology evidence="1">Multi-pass membrane protein</topology>
    </subcellularLocation>
</comment>
<dbReference type="Pfam" id="PF07690">
    <property type="entry name" value="MFS_1"/>
    <property type="match status" value="1"/>
</dbReference>
<dbReference type="GO" id="GO:0042910">
    <property type="term" value="F:xenobiotic transmembrane transporter activity"/>
    <property type="evidence" value="ECO:0007669"/>
    <property type="project" value="InterPro"/>
</dbReference>
<keyword evidence="3" id="KW-0813">Transport</keyword>
<feature type="transmembrane region" description="Helical" evidence="8">
    <location>
        <begin position="50"/>
        <end position="69"/>
    </location>
</feature>
<dbReference type="GO" id="GO:1990961">
    <property type="term" value="P:xenobiotic detoxification by transmembrane export across the plasma membrane"/>
    <property type="evidence" value="ECO:0007669"/>
    <property type="project" value="InterPro"/>
</dbReference>
<evidence type="ECO:0000256" key="4">
    <source>
        <dbReference type="ARBA" id="ARBA00022475"/>
    </source>
</evidence>
<dbReference type="Gene3D" id="1.20.1720.10">
    <property type="entry name" value="Multidrug resistance protein D"/>
    <property type="match status" value="1"/>
</dbReference>
<evidence type="ECO:0000256" key="2">
    <source>
        <dbReference type="ARBA" id="ARBA00006236"/>
    </source>
</evidence>
<dbReference type="NCBIfam" id="TIGR00710">
    <property type="entry name" value="efflux_Bcr_CflA"/>
    <property type="match status" value="1"/>
</dbReference>
<organism evidence="10 11">
    <name type="scientific">Streptomyces hundungensis</name>
    <dbReference type="NCBI Taxonomy" id="1077946"/>
    <lineage>
        <taxon>Bacteria</taxon>
        <taxon>Bacillati</taxon>
        <taxon>Actinomycetota</taxon>
        <taxon>Actinomycetes</taxon>
        <taxon>Kitasatosporales</taxon>
        <taxon>Streptomycetaceae</taxon>
        <taxon>Streptomyces</taxon>
    </lineage>
</organism>
<dbReference type="InterPro" id="IPR004812">
    <property type="entry name" value="Efflux_drug-R_Bcr/CmlA"/>
</dbReference>
<evidence type="ECO:0000256" key="7">
    <source>
        <dbReference type="ARBA" id="ARBA00023136"/>
    </source>
</evidence>
<feature type="transmembrane region" description="Helical" evidence="8">
    <location>
        <begin position="372"/>
        <end position="393"/>
    </location>
</feature>
<keyword evidence="5 8" id="KW-0812">Transmembrane</keyword>
<dbReference type="SUPFAM" id="SSF103473">
    <property type="entry name" value="MFS general substrate transporter"/>
    <property type="match status" value="1"/>
</dbReference>
<accession>A0A387H7K7</accession>
<evidence type="ECO:0000313" key="11">
    <source>
        <dbReference type="Proteomes" id="UP000271554"/>
    </source>
</evidence>
<sequence>MSSPVPFRRRQGPPVLLLGLLCAMAPMAIDLYVPALPVIASSLETSPAAVGVTLSANVAGLAAGQLLLGSLSDVLGRRRPLLAGLFVFALASLGCALATSLEVLTILRFLQGLAGAAGPVLGRAIARDLYSGSRLAQLFGTLSLVMGIAPVCAPVLGGGLLRVSSWHGLFGALALVGAVLAWWSVRSMPETLPPEERTNTGPSDLFRAYGRLLGNRTFRAYTLTLGALFAILFAYIAGASFVLQSRYDLTPTAASAVFALVAACMVAGGTATGRLARRTTPQRILSVATVVLVLGGTGVLAGAWAGAPLAVFLIPLVVQIAAFGFAAPCCTTLAMSGQSGASGSASALLGATQFATGALVTPLVGLGDADPALAMACVMTGAAVVTAVGARIARRAAAPQRRIPSQTR</sequence>
<feature type="transmembrane region" description="Helical" evidence="8">
    <location>
        <begin position="166"/>
        <end position="185"/>
    </location>
</feature>
<name>A0A387H7K7_9ACTN</name>
<evidence type="ECO:0000259" key="9">
    <source>
        <dbReference type="PROSITE" id="PS50850"/>
    </source>
</evidence>
<protein>
    <submittedName>
        <fullName evidence="10">Bicyclomycin resistance protein</fullName>
    </submittedName>
</protein>
<feature type="transmembrane region" description="Helical" evidence="8">
    <location>
        <begin position="81"/>
        <end position="100"/>
    </location>
</feature>